<accession>A0A0G1CGG4</accession>
<dbReference type="EMBL" id="LCFD01000027">
    <property type="protein sequence ID" value="KKS84607.1"/>
    <property type="molecule type" value="Genomic_DNA"/>
</dbReference>
<feature type="transmembrane region" description="Helical" evidence="1">
    <location>
        <begin position="494"/>
        <end position="513"/>
    </location>
</feature>
<keyword evidence="1" id="KW-0472">Membrane</keyword>
<evidence type="ECO:0000313" key="3">
    <source>
        <dbReference type="Proteomes" id="UP000034050"/>
    </source>
</evidence>
<dbReference type="PATRIC" id="fig|1618446.3.peg.1524"/>
<feature type="transmembrane region" description="Helical" evidence="1">
    <location>
        <begin position="456"/>
        <end position="474"/>
    </location>
</feature>
<feature type="transmembrane region" description="Helical" evidence="1">
    <location>
        <begin position="427"/>
        <end position="451"/>
    </location>
</feature>
<dbReference type="AlphaFoldDB" id="A0A0G1CGG4"/>
<protein>
    <submittedName>
        <fullName evidence="2">Uncharacterized protein</fullName>
    </submittedName>
</protein>
<reference evidence="2 3" key="1">
    <citation type="journal article" date="2015" name="Nature">
        <title>rRNA introns, odd ribosomes, and small enigmatic genomes across a large radiation of phyla.</title>
        <authorList>
            <person name="Brown C.T."/>
            <person name="Hug L.A."/>
            <person name="Thomas B.C."/>
            <person name="Sharon I."/>
            <person name="Castelle C.J."/>
            <person name="Singh A."/>
            <person name="Wilkins M.J."/>
            <person name="Williams K.H."/>
            <person name="Banfield J.F."/>
        </authorList>
    </citation>
    <scope>NUCLEOTIDE SEQUENCE [LARGE SCALE GENOMIC DNA]</scope>
</reference>
<proteinExistence type="predicted"/>
<feature type="transmembrane region" description="Helical" evidence="1">
    <location>
        <begin position="334"/>
        <end position="354"/>
    </location>
</feature>
<sequence>MVTLFSSEPEKPTAITPAQILVPTVVETKLQLSQIAQEFLDERQKSLELYNRGAEPAIRVSEVLGTIAHIYERIRNIVEYKGEHVLRRNAIERILRRLLWERASHDTERLAQVLLRELIWARYLPNDTVPKSKVKDVARIISKYLVFLGKLTTMSTGVTSGKLRPWVWGIASCEIEEAVDPSNREPYVILMYTWFRQYFIWRDDVSEHEKEIQIYLAIHRALAKSDEEIMRYHLLVKEFPDWLAGKTETLDALAGRFHSVYTEIEKHLSFPHKDKLFRIIQKQVAAFEIFKQLVKEVGSKTQATLEDPNTFEGKVRAICQTKYDQIQQKVNRGIVRSILYIFVTKVMLALLIEIPYELYRFGGLNYLPLGINVIVPPGMMWLIGLTIRAPDAANTERIIAKLKTVVYQNQVPKQLPFSILTQHQESLLSQIFAIIYLLLFLAVFGGITYLLLQLKFTVLGIVIFFAFLSLVLLFGFRVRFTASELKVTSDKENIVSYLLNILTLPFLSTGVYLSKGLARINFLTVILDFLIEAPLKTIIEVVEEWTSFIREKREEVVEVPEQ</sequence>
<feature type="transmembrane region" description="Helical" evidence="1">
    <location>
        <begin position="366"/>
        <end position="387"/>
    </location>
</feature>
<dbReference type="STRING" id="1618446.UV61_C0027G0004"/>
<dbReference type="Proteomes" id="UP000034050">
    <property type="component" value="Unassembled WGS sequence"/>
</dbReference>
<organism evidence="2 3">
    <name type="scientific">Candidatus Gottesmanbacteria bacterium GW2011_GWB1_43_11</name>
    <dbReference type="NCBI Taxonomy" id="1618446"/>
    <lineage>
        <taxon>Bacteria</taxon>
        <taxon>Candidatus Gottesmaniibacteriota</taxon>
    </lineage>
</organism>
<comment type="caution">
    <text evidence="2">The sequence shown here is derived from an EMBL/GenBank/DDBJ whole genome shotgun (WGS) entry which is preliminary data.</text>
</comment>
<gene>
    <name evidence="2" type="ORF">UV61_C0027G0004</name>
</gene>
<keyword evidence="1" id="KW-0812">Transmembrane</keyword>
<evidence type="ECO:0000313" key="2">
    <source>
        <dbReference type="EMBL" id="KKS84607.1"/>
    </source>
</evidence>
<evidence type="ECO:0000256" key="1">
    <source>
        <dbReference type="SAM" id="Phobius"/>
    </source>
</evidence>
<keyword evidence="1" id="KW-1133">Transmembrane helix</keyword>
<name>A0A0G1CGG4_9BACT</name>